<dbReference type="AlphaFoldDB" id="A0A4R1H640"/>
<keyword evidence="1" id="KW-0812">Transmembrane</keyword>
<dbReference type="RefSeq" id="WP_132971084.1">
    <property type="nucleotide sequence ID" value="NZ_SMFX01000001.1"/>
</dbReference>
<protein>
    <submittedName>
        <fullName evidence="3">Putative membrane protein</fullName>
    </submittedName>
</protein>
<evidence type="ECO:0000256" key="1">
    <source>
        <dbReference type="SAM" id="Phobius"/>
    </source>
</evidence>
<reference evidence="3 4" key="1">
    <citation type="submission" date="2019-03" db="EMBL/GenBank/DDBJ databases">
        <title>Genomic Encyclopedia of Type Strains, Phase IV (KMG-IV): sequencing the most valuable type-strain genomes for metagenomic binning, comparative biology and taxonomic classification.</title>
        <authorList>
            <person name="Goeker M."/>
        </authorList>
    </citation>
    <scope>NUCLEOTIDE SEQUENCE [LARGE SCALE GENOMIC DNA]</scope>
    <source>
        <strain evidence="3 4">DSM 19610</strain>
    </source>
</reference>
<name>A0A4R1H640_9GAMM</name>
<dbReference type="Pfam" id="PF05425">
    <property type="entry name" value="CopD"/>
    <property type="match status" value="1"/>
</dbReference>
<keyword evidence="1" id="KW-1133">Transmembrane helix</keyword>
<feature type="transmembrane region" description="Helical" evidence="1">
    <location>
        <begin position="6"/>
        <end position="29"/>
    </location>
</feature>
<comment type="caution">
    <text evidence="3">The sequence shown here is derived from an EMBL/GenBank/DDBJ whole genome shotgun (WGS) entry which is preliminary data.</text>
</comment>
<accession>A0A4R1H640</accession>
<dbReference type="InterPro" id="IPR008457">
    <property type="entry name" value="Cu-R_CopD_dom"/>
</dbReference>
<feature type="transmembrane region" description="Helical" evidence="1">
    <location>
        <begin position="84"/>
        <end position="105"/>
    </location>
</feature>
<keyword evidence="1" id="KW-0472">Membrane</keyword>
<sequence>MSQYSIAISLHILSAVLWVGGMFFAHQVLRPVAAQLLEPPQRLKLWAQVFSRFFPWVWLFVILLPASGYWLVFSLYGGMGAVGLHIHIMQGLGWLMILLYMHLYFAPFRRLKEAVITEQWPEAGKRLNQIRQIVGINLLLGILIIAVAAGGRFIQAPL</sequence>
<feature type="transmembrane region" description="Helical" evidence="1">
    <location>
        <begin position="134"/>
        <end position="154"/>
    </location>
</feature>
<dbReference type="GO" id="GO:0016020">
    <property type="term" value="C:membrane"/>
    <property type="evidence" value="ECO:0007669"/>
    <property type="project" value="InterPro"/>
</dbReference>
<keyword evidence="4" id="KW-1185">Reference proteome</keyword>
<dbReference type="EMBL" id="SMFX01000001">
    <property type="protein sequence ID" value="TCK17197.1"/>
    <property type="molecule type" value="Genomic_DNA"/>
</dbReference>
<gene>
    <name evidence="3" type="ORF">DFR30_0418</name>
</gene>
<evidence type="ECO:0000313" key="4">
    <source>
        <dbReference type="Proteomes" id="UP000295707"/>
    </source>
</evidence>
<organism evidence="3 4">
    <name type="scientific">Thiogranum longum</name>
    <dbReference type="NCBI Taxonomy" id="1537524"/>
    <lineage>
        <taxon>Bacteria</taxon>
        <taxon>Pseudomonadati</taxon>
        <taxon>Pseudomonadota</taxon>
        <taxon>Gammaproteobacteria</taxon>
        <taxon>Chromatiales</taxon>
        <taxon>Ectothiorhodospiraceae</taxon>
        <taxon>Thiogranum</taxon>
    </lineage>
</organism>
<dbReference type="OrthoDB" id="8419862at2"/>
<dbReference type="Proteomes" id="UP000295707">
    <property type="component" value="Unassembled WGS sequence"/>
</dbReference>
<proteinExistence type="predicted"/>
<feature type="domain" description="Copper resistance protein D" evidence="2">
    <location>
        <begin position="48"/>
        <end position="149"/>
    </location>
</feature>
<evidence type="ECO:0000313" key="3">
    <source>
        <dbReference type="EMBL" id="TCK17197.1"/>
    </source>
</evidence>
<evidence type="ECO:0000259" key="2">
    <source>
        <dbReference type="Pfam" id="PF05425"/>
    </source>
</evidence>
<feature type="transmembrane region" description="Helical" evidence="1">
    <location>
        <begin position="49"/>
        <end position="72"/>
    </location>
</feature>